<organism evidence="2 3">
    <name type="scientific">Portunus trituberculatus</name>
    <name type="common">Swimming crab</name>
    <name type="synonym">Neptunus trituberculatus</name>
    <dbReference type="NCBI Taxonomy" id="210409"/>
    <lineage>
        <taxon>Eukaryota</taxon>
        <taxon>Metazoa</taxon>
        <taxon>Ecdysozoa</taxon>
        <taxon>Arthropoda</taxon>
        <taxon>Crustacea</taxon>
        <taxon>Multicrustacea</taxon>
        <taxon>Malacostraca</taxon>
        <taxon>Eumalacostraca</taxon>
        <taxon>Eucarida</taxon>
        <taxon>Decapoda</taxon>
        <taxon>Pleocyemata</taxon>
        <taxon>Brachyura</taxon>
        <taxon>Eubrachyura</taxon>
        <taxon>Portunoidea</taxon>
        <taxon>Portunidae</taxon>
        <taxon>Portuninae</taxon>
        <taxon>Portunus</taxon>
    </lineage>
</organism>
<feature type="region of interest" description="Disordered" evidence="1">
    <location>
        <begin position="69"/>
        <end position="94"/>
    </location>
</feature>
<accession>A0A5B7FET5</accession>
<gene>
    <name evidence="2" type="ORF">E2C01_039467</name>
</gene>
<protein>
    <submittedName>
        <fullName evidence="2">Uncharacterized protein</fullName>
    </submittedName>
</protein>
<keyword evidence="3" id="KW-1185">Reference proteome</keyword>
<name>A0A5B7FET5_PORTR</name>
<evidence type="ECO:0000313" key="2">
    <source>
        <dbReference type="EMBL" id="MPC45761.1"/>
    </source>
</evidence>
<dbReference type="Proteomes" id="UP000324222">
    <property type="component" value="Unassembled WGS sequence"/>
</dbReference>
<dbReference type="EMBL" id="VSRR010006881">
    <property type="protein sequence ID" value="MPC45761.1"/>
    <property type="molecule type" value="Genomic_DNA"/>
</dbReference>
<evidence type="ECO:0000256" key="1">
    <source>
        <dbReference type="SAM" id="MobiDB-lite"/>
    </source>
</evidence>
<proteinExistence type="predicted"/>
<evidence type="ECO:0000313" key="3">
    <source>
        <dbReference type="Proteomes" id="UP000324222"/>
    </source>
</evidence>
<reference evidence="2 3" key="1">
    <citation type="submission" date="2019-05" db="EMBL/GenBank/DDBJ databases">
        <title>Another draft genome of Portunus trituberculatus and its Hox gene families provides insights of decapod evolution.</title>
        <authorList>
            <person name="Jeong J.-H."/>
            <person name="Song I."/>
            <person name="Kim S."/>
            <person name="Choi T."/>
            <person name="Kim D."/>
            <person name="Ryu S."/>
            <person name="Kim W."/>
        </authorList>
    </citation>
    <scope>NUCLEOTIDE SEQUENCE [LARGE SCALE GENOMIC DNA]</scope>
    <source>
        <tissue evidence="2">Muscle</tissue>
    </source>
</reference>
<sequence>MEWQGSRCFTLSRPFKSASSMQTRHSVTLAPMDVTSSQAAFIEPVKDTCFTSPGNLPFLRTGTKGTFRAKASGVPKRKPRDSNPTTTSGVGQLA</sequence>
<dbReference type="AlphaFoldDB" id="A0A5B7FET5"/>
<comment type="caution">
    <text evidence="2">The sequence shown here is derived from an EMBL/GenBank/DDBJ whole genome shotgun (WGS) entry which is preliminary data.</text>
</comment>
<feature type="compositionally biased region" description="Polar residues" evidence="1">
    <location>
        <begin position="82"/>
        <end position="94"/>
    </location>
</feature>